<gene>
    <name evidence="10" type="ORF">HYALB_00001658</name>
</gene>
<feature type="compositionally biased region" description="Polar residues" evidence="8">
    <location>
        <begin position="243"/>
        <end position="255"/>
    </location>
</feature>
<feature type="compositionally biased region" description="Polar residues" evidence="8">
    <location>
        <begin position="450"/>
        <end position="468"/>
    </location>
</feature>
<dbReference type="GO" id="GO:0000981">
    <property type="term" value="F:DNA-binding transcription factor activity, RNA polymerase II-specific"/>
    <property type="evidence" value="ECO:0007669"/>
    <property type="project" value="TreeGrafter"/>
</dbReference>
<dbReference type="PROSITE" id="PS50073">
    <property type="entry name" value="COPPER_FIST_2"/>
    <property type="match status" value="1"/>
</dbReference>
<dbReference type="SMART" id="SM01090">
    <property type="entry name" value="Copper-fist"/>
    <property type="match status" value="1"/>
</dbReference>
<comment type="caution">
    <text evidence="10">The sequence shown here is derived from an EMBL/GenBank/DDBJ whole genome shotgun (WGS) entry which is preliminary data.</text>
</comment>
<dbReference type="PANTHER" id="PTHR28088">
    <property type="entry name" value="TRANSCRIPTIONAL ACTIVATOR HAA1-RELATED"/>
    <property type="match status" value="1"/>
</dbReference>
<evidence type="ECO:0000256" key="7">
    <source>
        <dbReference type="ARBA" id="ARBA00023242"/>
    </source>
</evidence>
<keyword evidence="7" id="KW-0539">Nucleus</keyword>
<dbReference type="GO" id="GO:0045944">
    <property type="term" value="P:positive regulation of transcription by RNA polymerase II"/>
    <property type="evidence" value="ECO:0007669"/>
    <property type="project" value="TreeGrafter"/>
</dbReference>
<dbReference type="GO" id="GO:0000978">
    <property type="term" value="F:RNA polymerase II cis-regulatory region sequence-specific DNA binding"/>
    <property type="evidence" value="ECO:0007669"/>
    <property type="project" value="TreeGrafter"/>
</dbReference>
<dbReference type="InterPro" id="IPR036395">
    <property type="entry name" value="Cu_fist_DNA-bd_dom_sf"/>
</dbReference>
<evidence type="ECO:0000256" key="1">
    <source>
        <dbReference type="ARBA" id="ARBA00004123"/>
    </source>
</evidence>
<evidence type="ECO:0000256" key="5">
    <source>
        <dbReference type="ARBA" id="ARBA00023015"/>
    </source>
</evidence>
<feature type="region of interest" description="Disordered" evidence="8">
    <location>
        <begin position="443"/>
        <end position="489"/>
    </location>
</feature>
<dbReference type="PRINTS" id="PR00617">
    <property type="entry name" value="COPPERFIST"/>
</dbReference>
<evidence type="ECO:0000256" key="8">
    <source>
        <dbReference type="SAM" id="MobiDB-lite"/>
    </source>
</evidence>
<name>A0A9N9LBM1_9HELO</name>
<dbReference type="AlphaFoldDB" id="A0A9N9LBM1"/>
<evidence type="ECO:0000256" key="2">
    <source>
        <dbReference type="ARBA" id="ARBA00022723"/>
    </source>
</evidence>
<dbReference type="SMART" id="SM00412">
    <property type="entry name" value="Cu_FIST"/>
    <property type="match status" value="1"/>
</dbReference>
<keyword evidence="2" id="KW-0479">Metal-binding</keyword>
<proteinExistence type="predicted"/>
<feature type="compositionally biased region" description="Low complexity" evidence="8">
    <location>
        <begin position="256"/>
        <end position="267"/>
    </location>
</feature>
<dbReference type="SUPFAM" id="SSF57879">
    <property type="entry name" value="Zinc domain conserved in yeast copper-regulated transcription factors"/>
    <property type="match status" value="1"/>
</dbReference>
<dbReference type="PANTHER" id="PTHR28088:SF9">
    <property type="entry name" value="TRANSCRIPTION FACTOR GRISEA, PUTATIVE (AFU_ORTHOLOGUE AFUA_1G13190)-RELATED"/>
    <property type="match status" value="1"/>
</dbReference>
<evidence type="ECO:0000256" key="3">
    <source>
        <dbReference type="ARBA" id="ARBA00022833"/>
    </source>
</evidence>
<evidence type="ECO:0000256" key="6">
    <source>
        <dbReference type="ARBA" id="ARBA00023163"/>
    </source>
</evidence>
<dbReference type="InterPro" id="IPR001083">
    <property type="entry name" value="Cu_fist_DNA-bd_dom"/>
</dbReference>
<dbReference type="Proteomes" id="UP000701801">
    <property type="component" value="Unassembled WGS sequence"/>
</dbReference>
<dbReference type="GO" id="GO:0006879">
    <property type="term" value="P:intracellular iron ion homeostasis"/>
    <property type="evidence" value="ECO:0007669"/>
    <property type="project" value="TreeGrafter"/>
</dbReference>
<evidence type="ECO:0000313" key="10">
    <source>
        <dbReference type="EMBL" id="CAG8972260.1"/>
    </source>
</evidence>
<evidence type="ECO:0000256" key="4">
    <source>
        <dbReference type="ARBA" id="ARBA00023008"/>
    </source>
</evidence>
<evidence type="ECO:0000259" key="9">
    <source>
        <dbReference type="PROSITE" id="PS50073"/>
    </source>
</evidence>
<feature type="compositionally biased region" description="Polar residues" evidence="8">
    <location>
        <begin position="293"/>
        <end position="319"/>
    </location>
</feature>
<reference evidence="10" key="1">
    <citation type="submission" date="2021-07" db="EMBL/GenBank/DDBJ databases">
        <authorList>
            <person name="Durling M."/>
        </authorList>
    </citation>
    <scope>NUCLEOTIDE SEQUENCE</scope>
</reference>
<feature type="compositionally biased region" description="Low complexity" evidence="8">
    <location>
        <begin position="473"/>
        <end position="485"/>
    </location>
</feature>
<feature type="region of interest" description="Disordered" evidence="8">
    <location>
        <begin position="239"/>
        <end position="322"/>
    </location>
</feature>
<accession>A0A9N9LBM1</accession>
<dbReference type="Pfam" id="PF00649">
    <property type="entry name" value="Copper-fist"/>
    <property type="match status" value="1"/>
</dbReference>
<keyword evidence="3" id="KW-0862">Zinc</keyword>
<protein>
    <recommendedName>
        <fullName evidence="9">Copper-fist domain-containing protein</fullName>
    </recommendedName>
</protein>
<keyword evidence="5" id="KW-0805">Transcription regulation</keyword>
<dbReference type="OrthoDB" id="5600085at2759"/>
<sequence>MPLINGMKMACEPCIRGHRSTKCTHASERLMVPVRKPGRPLSQCPHPGGQACMCGSVTAAIPRKQTCGCGGESSMATNPATPVVSHTSISELPSPTKSTFKVQKFTRPPPGSRKQSYDPVNFERMDMSSVNIISYKQQIPNMPLSMSAPGGFPIVGQPQVYGYPPQYGNIQAQLNHVTMQPLPMPYSSSPIMGINGFSNGSIHEKETYTIESPISAPVIYNNGNTITVTKAGSCCAPPPSPLTPTNGNHINKVQTNGRSSVSSNGGSCCAPKQKTHHQTSSTGTTTSEPEELQVSSCCSSKPTQATKRETTSINGTPINTNPPSPTHIMAQGNMPFTQPFYPQYLPNDPTVFIYPPTYGSFQNPLQPSAWRESMRTNNYSSHSPLPMPDTTAYNGSQISDAPDTVHTCCCGDSCECVGCAAHPYNDASQSYVRSAYQSMTTDHSGGDLYTNGQSHTNGVENGNGNSKISEPVASPTAHTPSSTTSGNAEEQSLSASDFFFVNYPFSSDGCGGDTMNCLCGDDCECLGCTIHRQPIPGMPCGGEENTCPCGDNCECIGCTIHQSMRASA</sequence>
<dbReference type="InterPro" id="IPR051763">
    <property type="entry name" value="Copper_Homeo_Regul"/>
</dbReference>
<organism evidence="10 11">
    <name type="scientific">Hymenoscyphus albidus</name>
    <dbReference type="NCBI Taxonomy" id="595503"/>
    <lineage>
        <taxon>Eukaryota</taxon>
        <taxon>Fungi</taxon>
        <taxon>Dikarya</taxon>
        <taxon>Ascomycota</taxon>
        <taxon>Pezizomycotina</taxon>
        <taxon>Leotiomycetes</taxon>
        <taxon>Helotiales</taxon>
        <taxon>Helotiaceae</taxon>
        <taxon>Hymenoscyphus</taxon>
    </lineage>
</organism>
<dbReference type="GO" id="GO:0005634">
    <property type="term" value="C:nucleus"/>
    <property type="evidence" value="ECO:0007669"/>
    <property type="project" value="UniProtKB-SubCell"/>
</dbReference>
<dbReference type="EMBL" id="CAJVRM010000041">
    <property type="protein sequence ID" value="CAG8972260.1"/>
    <property type="molecule type" value="Genomic_DNA"/>
</dbReference>
<dbReference type="PROSITE" id="PS01119">
    <property type="entry name" value="COPPER_FIST_1"/>
    <property type="match status" value="1"/>
</dbReference>
<dbReference type="FunFam" id="3.90.430.10:FF:000001">
    <property type="entry name" value="Copper fist DNA-binding protein"/>
    <property type="match status" value="1"/>
</dbReference>
<comment type="subcellular location">
    <subcellularLocation>
        <location evidence="1">Nucleus</location>
    </subcellularLocation>
</comment>
<dbReference type="Gene3D" id="3.90.430.10">
    <property type="entry name" value="Copper fist DNA-binding domain"/>
    <property type="match status" value="1"/>
</dbReference>
<dbReference type="GO" id="GO:0006878">
    <property type="term" value="P:intracellular copper ion homeostasis"/>
    <property type="evidence" value="ECO:0007669"/>
    <property type="project" value="TreeGrafter"/>
</dbReference>
<feature type="domain" description="Copper-fist" evidence="9">
    <location>
        <begin position="1"/>
        <end position="41"/>
    </location>
</feature>
<keyword evidence="11" id="KW-1185">Reference proteome</keyword>
<keyword evidence="4" id="KW-0186">Copper</keyword>
<evidence type="ECO:0000313" key="11">
    <source>
        <dbReference type="Proteomes" id="UP000701801"/>
    </source>
</evidence>
<keyword evidence="6" id="KW-0804">Transcription</keyword>
<dbReference type="GO" id="GO:0005507">
    <property type="term" value="F:copper ion binding"/>
    <property type="evidence" value="ECO:0007669"/>
    <property type="project" value="InterPro"/>
</dbReference>